<dbReference type="Proteomes" id="UP000824469">
    <property type="component" value="Unassembled WGS sequence"/>
</dbReference>
<dbReference type="SUPFAM" id="SSF56399">
    <property type="entry name" value="ADP-ribosylation"/>
    <property type="match status" value="1"/>
</dbReference>
<name>A0AA38F8P4_TAXCH</name>
<evidence type="ECO:0000313" key="5">
    <source>
        <dbReference type="EMBL" id="KAH9293438.1"/>
    </source>
</evidence>
<dbReference type="EMBL" id="JAHRHJ020001122">
    <property type="protein sequence ID" value="KAH9293438.1"/>
    <property type="molecule type" value="Genomic_DNA"/>
</dbReference>
<feature type="compositionally biased region" description="Basic and acidic residues" evidence="4">
    <location>
        <begin position="23"/>
        <end position="34"/>
    </location>
</feature>
<comment type="function">
    <text evidence="1">Catalyzes the last step of tRNA splicing, the transfer of the splice junction 2'-phosphate from ligated tRNA to NAD to produce ADP-ribose 1''-2'' cyclic phosphate.</text>
</comment>
<dbReference type="EC" id="2.7.1.160" evidence="2"/>
<dbReference type="InterPro" id="IPR042080">
    <property type="entry name" value="RNA_2'-PTrans_N"/>
</dbReference>
<reference evidence="5 6" key="1">
    <citation type="journal article" date="2021" name="Nat. Plants">
        <title>The Taxus genome provides insights into paclitaxel biosynthesis.</title>
        <authorList>
            <person name="Xiong X."/>
            <person name="Gou J."/>
            <person name="Liao Q."/>
            <person name="Li Y."/>
            <person name="Zhou Q."/>
            <person name="Bi G."/>
            <person name="Li C."/>
            <person name="Du R."/>
            <person name="Wang X."/>
            <person name="Sun T."/>
            <person name="Guo L."/>
            <person name="Liang H."/>
            <person name="Lu P."/>
            <person name="Wu Y."/>
            <person name="Zhang Z."/>
            <person name="Ro D.K."/>
            <person name="Shang Y."/>
            <person name="Huang S."/>
            <person name="Yan J."/>
        </authorList>
    </citation>
    <scope>NUCLEOTIDE SEQUENCE [LARGE SCALE GENOMIC DNA]</scope>
    <source>
        <strain evidence="5">Ta-2019</strain>
    </source>
</reference>
<dbReference type="GO" id="GO:0006388">
    <property type="term" value="P:tRNA splicing, via endonucleolytic cleavage and ligation"/>
    <property type="evidence" value="ECO:0007669"/>
    <property type="project" value="TreeGrafter"/>
</dbReference>
<evidence type="ECO:0000256" key="4">
    <source>
        <dbReference type="SAM" id="MobiDB-lite"/>
    </source>
</evidence>
<dbReference type="AlphaFoldDB" id="A0AA38F8P4"/>
<feature type="region of interest" description="Disordered" evidence="4">
    <location>
        <begin position="131"/>
        <end position="224"/>
    </location>
</feature>
<organism evidence="5 6">
    <name type="scientific">Taxus chinensis</name>
    <name type="common">Chinese yew</name>
    <name type="synonym">Taxus wallichiana var. chinensis</name>
    <dbReference type="NCBI Taxonomy" id="29808"/>
    <lineage>
        <taxon>Eukaryota</taxon>
        <taxon>Viridiplantae</taxon>
        <taxon>Streptophyta</taxon>
        <taxon>Embryophyta</taxon>
        <taxon>Tracheophyta</taxon>
        <taxon>Spermatophyta</taxon>
        <taxon>Pinopsida</taxon>
        <taxon>Pinidae</taxon>
        <taxon>Conifers II</taxon>
        <taxon>Cupressales</taxon>
        <taxon>Taxaceae</taxon>
        <taxon>Taxus</taxon>
    </lineage>
</organism>
<keyword evidence="6" id="KW-1185">Reference proteome</keyword>
<dbReference type="Gene3D" id="1.10.10.970">
    <property type="entry name" value="RNA 2'-phosphotransferase, Tpt1/KptA family, N-terminal domain"/>
    <property type="match status" value="1"/>
</dbReference>
<evidence type="ECO:0000256" key="3">
    <source>
        <dbReference type="ARBA" id="ARBA00047949"/>
    </source>
</evidence>
<feature type="region of interest" description="Disordered" evidence="4">
    <location>
        <begin position="23"/>
        <end position="84"/>
    </location>
</feature>
<proteinExistence type="predicted"/>
<feature type="compositionally biased region" description="Low complexity" evidence="4">
    <location>
        <begin position="186"/>
        <end position="197"/>
    </location>
</feature>
<comment type="catalytic activity">
    <reaction evidence="3">
        <text>2'-phospho-[ligated tRNA] + NAD(+) = mature tRNA + ADP-alpha-D-ribose 1'',2''-cyclic phosphate + nicotinamide</text>
        <dbReference type="Rhea" id="RHEA:23324"/>
        <dbReference type="Rhea" id="RHEA-COMP:11106"/>
        <dbReference type="Rhea" id="RHEA-COMP:11107"/>
        <dbReference type="ChEBI" id="CHEBI:17154"/>
        <dbReference type="ChEBI" id="CHEBI:57540"/>
        <dbReference type="ChEBI" id="CHEBI:76596"/>
        <dbReference type="ChEBI" id="CHEBI:82883"/>
        <dbReference type="ChEBI" id="CHEBI:85027"/>
        <dbReference type="EC" id="2.7.1.160"/>
    </reaction>
</comment>
<dbReference type="GO" id="GO:0000215">
    <property type="term" value="F:tRNA 2'-phosphotransferase activity"/>
    <property type="evidence" value="ECO:0007669"/>
    <property type="project" value="UniProtKB-EC"/>
</dbReference>
<dbReference type="Pfam" id="PF01885">
    <property type="entry name" value="PTS_2-RNA"/>
    <property type="match status" value="1"/>
</dbReference>
<accession>A0AA38F8P4</accession>
<evidence type="ECO:0000256" key="2">
    <source>
        <dbReference type="ARBA" id="ARBA00012007"/>
    </source>
</evidence>
<comment type="caution">
    <text evidence="5">The sequence shown here is derived from an EMBL/GenBank/DDBJ whole genome shotgun (WGS) entry which is preliminary data.</text>
</comment>
<feature type="compositionally biased region" description="Polar residues" evidence="4">
    <location>
        <begin position="37"/>
        <end position="84"/>
    </location>
</feature>
<evidence type="ECO:0000313" key="6">
    <source>
        <dbReference type="Proteomes" id="UP000824469"/>
    </source>
</evidence>
<gene>
    <name evidence="5" type="ORF">KI387_041344</name>
</gene>
<dbReference type="PANTHER" id="PTHR12684">
    <property type="entry name" value="PUTATIVE PHOSPHOTRANSFERASE"/>
    <property type="match status" value="1"/>
</dbReference>
<dbReference type="PANTHER" id="PTHR12684:SF2">
    <property type="entry name" value="TRNA 2'-PHOSPHOTRANSFERASE 1"/>
    <property type="match status" value="1"/>
</dbReference>
<evidence type="ECO:0000256" key="1">
    <source>
        <dbReference type="ARBA" id="ARBA00003343"/>
    </source>
</evidence>
<protein>
    <recommendedName>
        <fullName evidence="2">2'-phosphotransferase</fullName>
        <ecNumber evidence="2">2.7.1.160</ecNumber>
    </recommendedName>
</protein>
<dbReference type="InterPro" id="IPR002745">
    <property type="entry name" value="Ptrans_KptA/Tpt1"/>
</dbReference>
<feature type="non-terminal residue" evidence="5">
    <location>
        <position position="1"/>
    </location>
</feature>
<sequence>VLNCQFLDNSCIIQPAMPRLTRAQKDARKAKQEALKASQNSNDDLNTTTSQAVASQQDSALHSNACGSSSQVIPAGESQQDSTLHCNACGSSSHIIPAGESQALTAGGNNVAEPVVENSIAEAIQVERAEKCSARTTKDGTSVVQRGPPNESREESVSLHPSQLETRQKQRVAGSSPAGNKGFSEGRNSGFNGRNSGQFQGCTGEDSRRGGGQEGSFQSVGRGRGGSYGYLSQGGSYGPDCYRRQGVSYGHDGYRSQGARDDNRRIDALGRALSSVLRHKAVGLGLKVRSDGYVAVKDLLSLSTKTLVGLPLHSHSVDDLKEVNRQFFSQMVIRNVISVAVFLKCPGCLGLSQRAEDMSVEHYINH</sequence>